<organism evidence="2 3">
    <name type="scientific">Methylosinus trichosporium (strain ATCC 35070 / NCIMB 11131 / UNIQEM 75 / OB3b)</name>
    <dbReference type="NCBI Taxonomy" id="595536"/>
    <lineage>
        <taxon>Bacteria</taxon>
        <taxon>Pseudomonadati</taxon>
        <taxon>Pseudomonadota</taxon>
        <taxon>Alphaproteobacteria</taxon>
        <taxon>Hyphomicrobiales</taxon>
        <taxon>Methylocystaceae</taxon>
        <taxon>Methylosinus</taxon>
    </lineage>
</organism>
<dbReference type="KEGG" id="mtw:CQW49_08185"/>
<name>A0A2D2CYQ9_METT3</name>
<feature type="region of interest" description="Disordered" evidence="1">
    <location>
        <begin position="54"/>
        <end position="82"/>
    </location>
</feature>
<protein>
    <submittedName>
        <fullName evidence="2">Uncharacterized protein</fullName>
    </submittedName>
</protein>
<evidence type="ECO:0000313" key="3">
    <source>
        <dbReference type="Proteomes" id="UP000230709"/>
    </source>
</evidence>
<reference evidence="3" key="1">
    <citation type="submission" date="2017-10" db="EMBL/GenBank/DDBJ databases">
        <title>Completed PacBio SMRT sequence of Methylosinus trichosporium OB3b reveals presence of a third large plasmid.</title>
        <authorList>
            <person name="Charles T.C."/>
            <person name="Lynch M.D.J."/>
            <person name="Heil J.R."/>
            <person name="Cheng J."/>
        </authorList>
    </citation>
    <scope>NUCLEOTIDE SEQUENCE [LARGE SCALE GENOMIC DNA]</scope>
    <source>
        <strain evidence="3">OB3b</strain>
    </source>
</reference>
<dbReference type="EMBL" id="CP023737">
    <property type="protein sequence ID" value="ATQ67877.1"/>
    <property type="molecule type" value="Genomic_DNA"/>
</dbReference>
<accession>A0A2D2CYQ9</accession>
<gene>
    <name evidence="2" type="ORF">CQW49_08185</name>
</gene>
<evidence type="ECO:0000313" key="2">
    <source>
        <dbReference type="EMBL" id="ATQ67877.1"/>
    </source>
</evidence>
<dbReference type="RefSeq" id="WP_003613674.1">
    <property type="nucleotide sequence ID" value="NZ_ADVE02000001.1"/>
</dbReference>
<sequence>MGHSGATQTEEIYCDAIALADMLPSIMKIPIVTTHLQPQPIRLLPWVEAKLPPPFSRKRKEADGAGPGRRRTRKIKGEPDRC</sequence>
<dbReference type="Proteomes" id="UP000230709">
    <property type="component" value="Chromosome"/>
</dbReference>
<dbReference type="AlphaFoldDB" id="A0A2D2CYQ9"/>
<evidence type="ECO:0000256" key="1">
    <source>
        <dbReference type="SAM" id="MobiDB-lite"/>
    </source>
</evidence>
<keyword evidence="3" id="KW-1185">Reference proteome</keyword>
<proteinExistence type="predicted"/>